<evidence type="ECO:0000313" key="3">
    <source>
        <dbReference type="EMBL" id="MDG0844822.1"/>
    </source>
</evidence>
<keyword evidence="4" id="KW-1185">Reference proteome</keyword>
<dbReference type="RefSeq" id="WP_277582732.1">
    <property type="nucleotide sequence ID" value="NZ_JAMBPY010000001.1"/>
</dbReference>
<proteinExistence type="predicted"/>
<accession>A0A9X4L7J8</accession>
<feature type="coiled-coil region" evidence="1">
    <location>
        <begin position="240"/>
        <end position="274"/>
    </location>
</feature>
<dbReference type="SUPFAM" id="SSF52980">
    <property type="entry name" value="Restriction endonuclease-like"/>
    <property type="match status" value="1"/>
</dbReference>
<evidence type="ECO:0000259" key="2">
    <source>
        <dbReference type="Pfam" id="PF09588"/>
    </source>
</evidence>
<dbReference type="AlphaFoldDB" id="A0A9X4L7J8"/>
<dbReference type="EMBL" id="JAMBQA010000001">
    <property type="protein sequence ID" value="MDG0844822.1"/>
    <property type="molecule type" value="Genomic_DNA"/>
</dbReference>
<dbReference type="InterPro" id="IPR017482">
    <property type="entry name" value="Lambda-type_endonuclease"/>
</dbReference>
<dbReference type="PANTHER" id="PTHR46609">
    <property type="entry name" value="EXONUCLEASE, PHAGE-TYPE/RECB, C-TERMINAL DOMAIN-CONTAINING PROTEIN"/>
    <property type="match status" value="1"/>
</dbReference>
<dbReference type="InterPro" id="IPR051703">
    <property type="entry name" value="NF-kappa-B_Signaling_Reg"/>
</dbReference>
<evidence type="ECO:0000256" key="1">
    <source>
        <dbReference type="SAM" id="Coils"/>
    </source>
</evidence>
<dbReference type="Proteomes" id="UP001152422">
    <property type="component" value="Unassembled WGS sequence"/>
</dbReference>
<dbReference type="NCBIfam" id="TIGR03033">
    <property type="entry name" value="phage_rel_nuc"/>
    <property type="match status" value="1"/>
</dbReference>
<gene>
    <name evidence="3" type="ORF">M4L89_01015</name>
</gene>
<dbReference type="Pfam" id="PF09588">
    <property type="entry name" value="YqaJ"/>
    <property type="match status" value="1"/>
</dbReference>
<protein>
    <submittedName>
        <fullName evidence="3">YqaJ viral recombinase family protein</fullName>
    </submittedName>
</protein>
<dbReference type="InterPro" id="IPR011335">
    <property type="entry name" value="Restrct_endonuc-II-like"/>
</dbReference>
<name>A0A9X4L7J8_9STAP</name>
<dbReference type="InterPro" id="IPR019080">
    <property type="entry name" value="YqaJ_viral_recombinase"/>
</dbReference>
<evidence type="ECO:0000313" key="4">
    <source>
        <dbReference type="Proteomes" id="UP001152422"/>
    </source>
</evidence>
<feature type="domain" description="YqaJ viral recombinase" evidence="2">
    <location>
        <begin position="20"/>
        <end position="156"/>
    </location>
</feature>
<comment type="caution">
    <text evidence="3">The sequence shown here is derived from an EMBL/GenBank/DDBJ whole genome shotgun (WGS) entry which is preliminary data.</text>
</comment>
<dbReference type="Gene3D" id="3.90.320.10">
    <property type="match status" value="1"/>
</dbReference>
<reference evidence="3" key="1">
    <citation type="submission" date="2022-05" db="EMBL/GenBank/DDBJ databases">
        <title>Comparative genomics of Staphylococcus equorum isolates.</title>
        <authorList>
            <person name="Luelf R.H."/>
        </authorList>
    </citation>
    <scope>NUCLEOTIDE SEQUENCE</scope>
    <source>
        <strain evidence="3">TMW 2.2497</strain>
    </source>
</reference>
<dbReference type="PANTHER" id="PTHR46609:SF6">
    <property type="entry name" value="EXONUCLEASE, PHAGE-TYPE_RECB, C-TERMINAL DOMAIN-CONTAINING PROTEIN-RELATED"/>
    <property type="match status" value="1"/>
</dbReference>
<keyword evidence="1" id="KW-0175">Coiled coil</keyword>
<organism evidence="3 4">
    <name type="scientific">Staphylococcus equorum</name>
    <dbReference type="NCBI Taxonomy" id="246432"/>
    <lineage>
        <taxon>Bacteria</taxon>
        <taxon>Bacillati</taxon>
        <taxon>Bacillota</taxon>
        <taxon>Bacilli</taxon>
        <taxon>Bacillales</taxon>
        <taxon>Staphylococcaceae</taxon>
        <taxon>Staphylococcus</taxon>
    </lineage>
</organism>
<sequence>MSLPMNQLKSINTKNMSDEEWKQLRTYSIGGSDCGTILGMNNYEDPIKLWEKKLFPDEYEEDISNKIQVKFGHFNEQFVAQLFEEATGKKVRKHNKMMYHKDYNFISANVDRVVIGENALLECKTTSEFQKDKWKDGNVPASYMAQCYHYMAVAGVDVVYIAVMFGNNDFQYEVIERDEEVINDIINAEVEFWNDYIIKGQRPPANDSKASSKALNEYWTNTKPDVLTLEGEKVALFKGIVAIKEQMKELEKQLRVYQNQLKELMGEYEHAEVNGFKADWRLQQRTNFETKKFKEEHPELYERYKRISTTRTLNVKQKNIETDKVIKQR</sequence>
<dbReference type="InterPro" id="IPR011604">
    <property type="entry name" value="PDDEXK-like_dom_sf"/>
</dbReference>